<protein>
    <submittedName>
        <fullName evidence="6">FAD binding domain-containing protein</fullName>
    </submittedName>
</protein>
<dbReference type="AlphaFoldDB" id="A0A318JXG5"/>
<accession>A0A318JXG5</accession>
<evidence type="ECO:0000313" key="7">
    <source>
        <dbReference type="Proteomes" id="UP000247569"/>
    </source>
</evidence>
<dbReference type="Gene3D" id="3.50.50.60">
    <property type="entry name" value="FAD/NAD(P)-binding domain"/>
    <property type="match status" value="1"/>
</dbReference>
<dbReference type="GO" id="GO:0071949">
    <property type="term" value="F:FAD binding"/>
    <property type="evidence" value="ECO:0007669"/>
    <property type="project" value="InterPro"/>
</dbReference>
<dbReference type="PANTHER" id="PTHR47178">
    <property type="entry name" value="MONOOXYGENASE, FAD-BINDING"/>
    <property type="match status" value="1"/>
</dbReference>
<dbReference type="GO" id="GO:0004497">
    <property type="term" value="F:monooxygenase activity"/>
    <property type="evidence" value="ECO:0007669"/>
    <property type="project" value="UniProtKB-KW"/>
</dbReference>
<keyword evidence="3" id="KW-0560">Oxidoreductase</keyword>
<evidence type="ECO:0000259" key="5">
    <source>
        <dbReference type="Pfam" id="PF01494"/>
    </source>
</evidence>
<keyword evidence="2" id="KW-0274">FAD</keyword>
<proteinExistence type="predicted"/>
<dbReference type="InterPro" id="IPR002938">
    <property type="entry name" value="FAD-bd"/>
</dbReference>
<comment type="caution">
    <text evidence="6">The sequence shown here is derived from an EMBL/GenBank/DDBJ whole genome shotgun (WGS) entry which is preliminary data.</text>
</comment>
<dbReference type="SUPFAM" id="SSF51905">
    <property type="entry name" value="FAD/NAD(P)-binding domain"/>
    <property type="match status" value="1"/>
</dbReference>
<sequence length="294" mass="31178">MPAHTVLDRHVLRRILLTGLDDIVHYGRECVGYDSERGTVTARFADGGTARGTILVGADGIGSVIRAQRLPHARVVDSRIRLVYGRVPFTSELREALPSAMFSVFNSVVGPDGRFVGIAPVEYHESPATAAARLAPEVTLDPTSNTLAVMFGRRSDRLGLSDRDLRAASGEDLRALVRAQLAGGHPLVTTLVENWSRPSIFPVTVRSSVPVPPWPTSNVTLLGDAIHAMSPAAGAGANMALRDGAALATALATGHHLPAAVRDYELAMVEEGFRMVRLSAANGTRTLGADLLPG</sequence>
<evidence type="ECO:0000256" key="1">
    <source>
        <dbReference type="ARBA" id="ARBA00022630"/>
    </source>
</evidence>
<dbReference type="EMBL" id="QJKF01000009">
    <property type="protein sequence ID" value="PXX61110.1"/>
    <property type="molecule type" value="Genomic_DNA"/>
</dbReference>
<feature type="domain" description="FAD-binding" evidence="5">
    <location>
        <begin position="213"/>
        <end position="253"/>
    </location>
</feature>
<dbReference type="PANTHER" id="PTHR47178:SF5">
    <property type="entry name" value="FAD-BINDING DOMAIN-CONTAINING PROTEIN"/>
    <property type="match status" value="1"/>
</dbReference>
<evidence type="ECO:0000313" key="6">
    <source>
        <dbReference type="EMBL" id="PXX61110.1"/>
    </source>
</evidence>
<dbReference type="Pfam" id="PF01494">
    <property type="entry name" value="FAD_binding_3"/>
    <property type="match status" value="1"/>
</dbReference>
<name>A0A318JXG5_9NOCA</name>
<keyword evidence="4" id="KW-0503">Monooxygenase</keyword>
<keyword evidence="7" id="KW-1185">Reference proteome</keyword>
<reference evidence="6 7" key="1">
    <citation type="submission" date="2018-05" db="EMBL/GenBank/DDBJ databases">
        <title>Genomic Encyclopedia of Type Strains, Phase IV (KMG-IV): sequencing the most valuable type-strain genomes for metagenomic binning, comparative biology and taxonomic classification.</title>
        <authorList>
            <person name="Goeker M."/>
        </authorList>
    </citation>
    <scope>NUCLEOTIDE SEQUENCE [LARGE SCALE GENOMIC DNA]</scope>
    <source>
        <strain evidence="6 7">DSM 44704</strain>
    </source>
</reference>
<dbReference type="InterPro" id="IPR036188">
    <property type="entry name" value="FAD/NAD-bd_sf"/>
</dbReference>
<keyword evidence="1" id="KW-0285">Flavoprotein</keyword>
<evidence type="ECO:0000256" key="2">
    <source>
        <dbReference type="ARBA" id="ARBA00022827"/>
    </source>
</evidence>
<dbReference type="Proteomes" id="UP000247569">
    <property type="component" value="Unassembled WGS sequence"/>
</dbReference>
<gene>
    <name evidence="6" type="ORF">DFR70_109302</name>
</gene>
<evidence type="ECO:0000256" key="4">
    <source>
        <dbReference type="ARBA" id="ARBA00023033"/>
    </source>
</evidence>
<organism evidence="6 7">
    <name type="scientific">Nocardia tenerifensis</name>
    <dbReference type="NCBI Taxonomy" id="228006"/>
    <lineage>
        <taxon>Bacteria</taxon>
        <taxon>Bacillati</taxon>
        <taxon>Actinomycetota</taxon>
        <taxon>Actinomycetes</taxon>
        <taxon>Mycobacteriales</taxon>
        <taxon>Nocardiaceae</taxon>
        <taxon>Nocardia</taxon>
    </lineage>
</organism>
<evidence type="ECO:0000256" key="3">
    <source>
        <dbReference type="ARBA" id="ARBA00023002"/>
    </source>
</evidence>